<proteinExistence type="predicted"/>
<evidence type="ECO:0000313" key="1">
    <source>
        <dbReference type="EMBL" id="RJF73534.1"/>
    </source>
</evidence>
<dbReference type="PANTHER" id="PTHR35788">
    <property type="entry name" value="EXPORTED PROTEIN-RELATED"/>
    <property type="match status" value="1"/>
</dbReference>
<comment type="caution">
    <text evidence="1">The sequence shown here is derived from an EMBL/GenBank/DDBJ whole genome shotgun (WGS) entry which is preliminary data.</text>
</comment>
<dbReference type="EMBL" id="QYUJ01000014">
    <property type="protein sequence ID" value="RJF73534.1"/>
    <property type="molecule type" value="Genomic_DNA"/>
</dbReference>
<gene>
    <name evidence="1" type="ORF">D3875_05460</name>
</gene>
<dbReference type="InterPro" id="IPR007391">
    <property type="entry name" value="Vancomycin_resist_VanW"/>
</dbReference>
<evidence type="ECO:0000313" key="2">
    <source>
        <dbReference type="Proteomes" id="UP000286287"/>
    </source>
</evidence>
<dbReference type="PANTHER" id="PTHR35788:SF1">
    <property type="entry name" value="EXPORTED PROTEIN"/>
    <property type="match status" value="1"/>
</dbReference>
<organism evidence="1 2">
    <name type="scientific">Deinococcus cavernae</name>
    <dbReference type="NCBI Taxonomy" id="2320857"/>
    <lineage>
        <taxon>Bacteria</taxon>
        <taxon>Thermotogati</taxon>
        <taxon>Deinococcota</taxon>
        <taxon>Deinococci</taxon>
        <taxon>Deinococcales</taxon>
        <taxon>Deinococcaceae</taxon>
        <taxon>Deinococcus</taxon>
    </lineage>
</organism>
<dbReference type="Pfam" id="PF04294">
    <property type="entry name" value="VanW"/>
    <property type="match status" value="1"/>
</dbReference>
<dbReference type="OrthoDB" id="9813301at2"/>
<protein>
    <recommendedName>
        <fullName evidence="3">Vancomycin resistance protein</fullName>
    </recommendedName>
</protein>
<evidence type="ECO:0008006" key="3">
    <source>
        <dbReference type="Google" id="ProtNLM"/>
    </source>
</evidence>
<dbReference type="InterPro" id="IPR052913">
    <property type="entry name" value="Glycopeptide_resist_protein"/>
</dbReference>
<dbReference type="Proteomes" id="UP000286287">
    <property type="component" value="Unassembled WGS sequence"/>
</dbReference>
<dbReference type="AlphaFoldDB" id="A0A418VBK2"/>
<keyword evidence="2" id="KW-1185">Reference proteome</keyword>
<accession>A0A418VBK2</accession>
<sequence>MDAAQLGAGQAVPQAQGRRLSLTWEVPQVVGFEGQVERRYVAREATLDLSPPTLAALQDGTLTALRPRLNALYRQIEAQRPRDARFVQAGRGWEIQTQPGLLVDRRQTETALKRALAGGGERVPLVLKLVAPTRPVAWLQAKGLVHLGSGETTFTGSPEFRVHNIVTGAAALDGVWVAPYRAFDFNRLLRPARLSGAFRPGYVISGGGLATEDGGGICQVSTTVFRAALQAGLPILERHPHSHQVAYYGQPGLDAAVYAPVKNLRFRNSSRLSLLVQTEWDVGREVLRVHLFGAPPVWQVSVLPPQQTDVRPALAPQFLLDRTLKRGEAVRIDMPSAGSSVKVIRELRDAQGRVVRREVFRSRYAPWGGAFAVGPGDPRLRGR</sequence>
<reference evidence="1 2" key="1">
    <citation type="submission" date="2018-09" db="EMBL/GenBank/DDBJ databases">
        <authorList>
            <person name="Zhu H."/>
        </authorList>
    </citation>
    <scope>NUCLEOTIDE SEQUENCE [LARGE SCALE GENOMIC DNA]</scope>
    <source>
        <strain evidence="1 2">K2S05-167</strain>
    </source>
</reference>
<name>A0A418VBK2_9DEIO</name>